<dbReference type="Gene3D" id="3.40.50.360">
    <property type="match status" value="1"/>
</dbReference>
<dbReference type="GO" id="GO:0016491">
    <property type="term" value="F:oxidoreductase activity"/>
    <property type="evidence" value="ECO:0007669"/>
    <property type="project" value="InterPro"/>
</dbReference>
<evidence type="ECO:0000259" key="6">
    <source>
        <dbReference type="Pfam" id="PF03358"/>
    </source>
</evidence>
<evidence type="ECO:0000256" key="3">
    <source>
        <dbReference type="ARBA" id="ARBA00022630"/>
    </source>
</evidence>
<reference evidence="7 8" key="1">
    <citation type="submission" date="2017-11" db="EMBL/GenBank/DDBJ databases">
        <title>Isolation and Characterization of Methanofollis Species from Methane Seep Offshore SW Taiwan.</title>
        <authorList>
            <person name="Teng N.-H."/>
            <person name="Lai M.-C."/>
            <person name="Chen S.-C."/>
        </authorList>
    </citation>
    <scope>NUCLEOTIDE SEQUENCE [LARGE SCALE GENOMIC DNA]</scope>
    <source>
        <strain evidence="7 8">FWC-SCC2</strain>
    </source>
</reference>
<protein>
    <recommendedName>
        <fullName evidence="6">NADPH-dependent FMN reductase-like domain-containing protein</fullName>
    </recommendedName>
</protein>
<dbReference type="EMBL" id="PGCL01000002">
    <property type="protein sequence ID" value="TAJ44777.1"/>
    <property type="molecule type" value="Genomic_DNA"/>
</dbReference>
<dbReference type="Proteomes" id="UP000292580">
    <property type="component" value="Unassembled WGS sequence"/>
</dbReference>
<keyword evidence="8" id="KW-1185">Reference proteome</keyword>
<evidence type="ECO:0000256" key="4">
    <source>
        <dbReference type="ARBA" id="ARBA00022643"/>
    </source>
</evidence>
<evidence type="ECO:0000256" key="5">
    <source>
        <dbReference type="ARBA" id="ARBA00038292"/>
    </source>
</evidence>
<evidence type="ECO:0000256" key="1">
    <source>
        <dbReference type="ARBA" id="ARBA00001917"/>
    </source>
</evidence>
<dbReference type="InterPro" id="IPR005025">
    <property type="entry name" value="FMN_Rdtase-like_dom"/>
</dbReference>
<sequence>MSYHIYCVENLFNGSDGADPAVVRHAYMAGRPSIVRRTHMHGAWTVRSTEIEVEGEPGELLLLYEDYTDVCPGLARYSVEFRRGDERLYTYSTNTREYPPGSPQTAEGVAFTLFHRLSRELPEHPDRFLPFPPEPPGRPWPKEEAGALIIQGSPRVHGNTATVAAWAADACSKAGLATRILHPSELRIAPCTACFRCFNSGRCVIDDDMEEAGRAVWGALWVIVCTPVFAGSVPSALKALIDRSLALRARLLLSGTGRSARGIICPVTDGGATDRYSCVEREVRTFFERLQVGYVGTLPVSGGGGGGDLRADPDLGREVEEGIAALFGVLPDKP</sequence>
<name>A0A483CUY9_9EURY</name>
<dbReference type="PANTHER" id="PTHR43278">
    <property type="entry name" value="NAD(P)H-DEPENDENT FMN-CONTAINING OXIDOREDUCTASE YWQN-RELATED"/>
    <property type="match status" value="1"/>
</dbReference>
<dbReference type="Pfam" id="PF03358">
    <property type="entry name" value="FMN_red"/>
    <property type="match status" value="1"/>
</dbReference>
<keyword evidence="3" id="KW-0285">Flavoprotein</keyword>
<comment type="similarity">
    <text evidence="5">Belongs to the SsuE family. Isf subfamily.</text>
</comment>
<organism evidence="7 8">
    <name type="scientific">Methanofollis fontis</name>
    <dbReference type="NCBI Taxonomy" id="2052832"/>
    <lineage>
        <taxon>Archaea</taxon>
        <taxon>Methanobacteriati</taxon>
        <taxon>Methanobacteriota</taxon>
        <taxon>Stenosarchaea group</taxon>
        <taxon>Methanomicrobia</taxon>
        <taxon>Methanomicrobiales</taxon>
        <taxon>Methanomicrobiaceae</taxon>
        <taxon>Methanofollis</taxon>
    </lineage>
</organism>
<comment type="caution">
    <text evidence="7">The sequence shown here is derived from an EMBL/GenBank/DDBJ whole genome shotgun (WGS) entry which is preliminary data.</text>
</comment>
<feature type="domain" description="NADPH-dependent FMN reductase-like" evidence="6">
    <location>
        <begin position="148"/>
        <end position="245"/>
    </location>
</feature>
<dbReference type="InterPro" id="IPR029039">
    <property type="entry name" value="Flavoprotein-like_sf"/>
</dbReference>
<accession>A0A483CUY9</accession>
<dbReference type="AlphaFoldDB" id="A0A483CUY9"/>
<keyword evidence="4" id="KW-0288">FMN</keyword>
<dbReference type="InterPro" id="IPR051796">
    <property type="entry name" value="ISF_SsuE-like"/>
</dbReference>
<evidence type="ECO:0000313" key="8">
    <source>
        <dbReference type="Proteomes" id="UP000292580"/>
    </source>
</evidence>
<evidence type="ECO:0000256" key="2">
    <source>
        <dbReference type="ARBA" id="ARBA00001966"/>
    </source>
</evidence>
<dbReference type="SUPFAM" id="SSF52218">
    <property type="entry name" value="Flavoproteins"/>
    <property type="match status" value="1"/>
</dbReference>
<comment type="cofactor">
    <cofactor evidence="2">
        <name>[4Fe-4S] cluster</name>
        <dbReference type="ChEBI" id="CHEBI:49883"/>
    </cofactor>
</comment>
<comment type="cofactor">
    <cofactor evidence="1">
        <name>FMN</name>
        <dbReference type="ChEBI" id="CHEBI:58210"/>
    </cofactor>
</comment>
<dbReference type="PANTHER" id="PTHR43278:SF4">
    <property type="entry name" value="NAD(P)H-DEPENDENT FMN-CONTAINING OXIDOREDUCTASE YWQN-RELATED"/>
    <property type="match status" value="1"/>
</dbReference>
<proteinExistence type="inferred from homology"/>
<gene>
    <name evidence="7" type="ORF">CUJ86_05640</name>
</gene>
<evidence type="ECO:0000313" key="7">
    <source>
        <dbReference type="EMBL" id="TAJ44777.1"/>
    </source>
</evidence>